<comment type="similarity">
    <text evidence="1">Belongs to the NAD(P)-dependent epimerase/dehydratase family.</text>
</comment>
<evidence type="ECO:0000313" key="3">
    <source>
        <dbReference type="EMBL" id="PVX52086.1"/>
    </source>
</evidence>
<dbReference type="Proteomes" id="UP000251835">
    <property type="component" value="Unassembled WGS sequence"/>
</dbReference>
<accession>A0A7L4UQN9</accession>
<gene>
    <name evidence="3" type="ORF">C7377_0384</name>
</gene>
<dbReference type="Gene3D" id="3.40.50.720">
    <property type="entry name" value="NAD(P)-binding Rossmann-like Domain"/>
    <property type="match status" value="1"/>
</dbReference>
<dbReference type="InterPro" id="IPR001509">
    <property type="entry name" value="Epimerase_deHydtase"/>
</dbReference>
<reference evidence="3 4" key="1">
    <citation type="submission" date="2018-05" db="EMBL/GenBank/DDBJ databases">
        <title>Genomic Encyclopedia of Type Strains, Phase IV (KMG-IV): sequencing the most valuable type-strain genomes for metagenomic binning, comparative biology and taxonomic classification.</title>
        <authorList>
            <person name="Goeker M."/>
        </authorList>
    </citation>
    <scope>NUCLEOTIDE SEQUENCE [LARGE SCALE GENOMIC DNA]</scope>
    <source>
        <strain evidence="3 4">DSM 28579</strain>
    </source>
</reference>
<dbReference type="AlphaFoldDB" id="A0A7L4UQN9"/>
<evidence type="ECO:0000259" key="2">
    <source>
        <dbReference type="Pfam" id="PF01370"/>
    </source>
</evidence>
<proteinExistence type="inferred from homology"/>
<dbReference type="OrthoDB" id="329806at2"/>
<protein>
    <submittedName>
        <fullName evidence="3">Nucleoside-diphosphate-sugar epimerase</fullName>
    </submittedName>
</protein>
<dbReference type="EMBL" id="QENZ01000003">
    <property type="protein sequence ID" value="PVX52086.1"/>
    <property type="molecule type" value="Genomic_DNA"/>
</dbReference>
<dbReference type="RefSeq" id="WP_116495645.1">
    <property type="nucleotide sequence ID" value="NZ_QENZ01000003.1"/>
</dbReference>
<dbReference type="PANTHER" id="PTHR42687">
    <property type="entry name" value="L-THREONINE 3-DEHYDROGENASE"/>
    <property type="match status" value="1"/>
</dbReference>
<feature type="domain" description="NAD-dependent epimerase/dehydratase" evidence="2">
    <location>
        <begin position="6"/>
        <end position="205"/>
    </location>
</feature>
<dbReference type="GO" id="GO:0006567">
    <property type="term" value="P:L-threonine catabolic process"/>
    <property type="evidence" value="ECO:0007669"/>
    <property type="project" value="TreeGrafter"/>
</dbReference>
<dbReference type="InterPro" id="IPR036291">
    <property type="entry name" value="NAD(P)-bd_dom_sf"/>
</dbReference>
<keyword evidence="4" id="KW-1185">Reference proteome</keyword>
<organism evidence="3 4">
    <name type="scientific">Balneicella halophila</name>
    <dbReference type="NCBI Taxonomy" id="1537566"/>
    <lineage>
        <taxon>Bacteria</taxon>
        <taxon>Pseudomonadati</taxon>
        <taxon>Bacteroidota</taxon>
        <taxon>Bacteroidia</taxon>
        <taxon>Bacteroidales</taxon>
        <taxon>Balneicellaceae</taxon>
        <taxon>Balneicella</taxon>
    </lineage>
</organism>
<evidence type="ECO:0000313" key="4">
    <source>
        <dbReference type="Proteomes" id="UP000251835"/>
    </source>
</evidence>
<evidence type="ECO:0000256" key="1">
    <source>
        <dbReference type="ARBA" id="ARBA00007637"/>
    </source>
</evidence>
<sequence>MEKEKILITGASGTVGSQVLDQLVAKNQYAITVFDVNSAKAEKRFAPYSDKIEIIYGDIRNKADVAKATKGRKKIIHLAAIIPPLADEKPELAQAVNVHGTKNILETMDKDAFFLYSSSISVYGDRIETPYITIEDPLLPSPHDEYAVTKIATEKLIRESNLNWTIFRLAAIMGYGNHKISALMFHMPLNTPMEVCTPEDTARAFVNGIEHQEELLHKTFNLGGGKQNRILYKDFLQRSFDAYGLGSVDVFPDHSFAEKNFHCGYYADGDKLENIVHFRKETLDTYFAKVRAGISPIKRFFASLFKGIVKRVLLKKSEPYEAYKKQDAALMVRFFK</sequence>
<dbReference type="CDD" id="cd08946">
    <property type="entry name" value="SDR_e"/>
    <property type="match status" value="1"/>
</dbReference>
<name>A0A7L4UQN9_BALHA</name>
<dbReference type="InterPro" id="IPR051225">
    <property type="entry name" value="NAD(P)_epim/dehydratase"/>
</dbReference>
<dbReference type="GO" id="GO:0008743">
    <property type="term" value="F:L-threonine 3-dehydrogenase activity"/>
    <property type="evidence" value="ECO:0007669"/>
    <property type="project" value="TreeGrafter"/>
</dbReference>
<dbReference type="Pfam" id="PF01370">
    <property type="entry name" value="Epimerase"/>
    <property type="match status" value="1"/>
</dbReference>
<dbReference type="SUPFAM" id="SSF51735">
    <property type="entry name" value="NAD(P)-binding Rossmann-fold domains"/>
    <property type="match status" value="1"/>
</dbReference>
<comment type="caution">
    <text evidence="3">The sequence shown here is derived from an EMBL/GenBank/DDBJ whole genome shotgun (WGS) entry which is preliminary data.</text>
</comment>
<dbReference type="PANTHER" id="PTHR42687:SF1">
    <property type="entry name" value="L-THREONINE 3-DEHYDROGENASE, MITOCHONDRIAL"/>
    <property type="match status" value="1"/>
</dbReference>